<accession>A0A820TXZ7</accession>
<evidence type="ECO:0000313" key="3">
    <source>
        <dbReference type="EMBL" id="CAF4774344.1"/>
    </source>
</evidence>
<keyword evidence="4" id="KW-1185">Reference proteome</keyword>
<evidence type="ECO:0000313" key="4">
    <source>
        <dbReference type="Proteomes" id="UP000663873"/>
    </source>
</evidence>
<dbReference type="SMART" id="SM00239">
    <property type="entry name" value="C2"/>
    <property type="match status" value="1"/>
</dbReference>
<feature type="domain" description="C2" evidence="1">
    <location>
        <begin position="1"/>
        <end position="82"/>
    </location>
</feature>
<dbReference type="CDD" id="cd00030">
    <property type="entry name" value="C2"/>
    <property type="match status" value="1"/>
</dbReference>
<dbReference type="AlphaFoldDB" id="A0A820TXZ7"/>
<dbReference type="InterPro" id="IPR028994">
    <property type="entry name" value="Integrin_alpha_N"/>
</dbReference>
<comment type="caution">
    <text evidence="2">The sequence shown here is derived from an EMBL/GenBank/DDBJ whole genome shotgun (WGS) entry which is preliminary data.</text>
</comment>
<dbReference type="Gene3D" id="2.30.30.100">
    <property type="match status" value="1"/>
</dbReference>
<dbReference type="PROSITE" id="PS50004">
    <property type="entry name" value="C2"/>
    <property type="match status" value="1"/>
</dbReference>
<dbReference type="InterPro" id="IPR035892">
    <property type="entry name" value="C2_domain_sf"/>
</dbReference>
<dbReference type="Proteomes" id="UP000663873">
    <property type="component" value="Unassembled WGS sequence"/>
</dbReference>
<sequence length="256" mass="28213">MGESDPFVEIHLPNSRQQEWTNVVQDNRNPVWNQIFTFNVQPEDDLIIFYVQDYDIRKNDMIGTGTVELKNVFDDGKFDEWVTIHADGSSTGDIYVVMSIQNDTTFSSPIQYPTGNGSTPYMTAVGDFNKDHAVDIAVTNFGTNSIVSANFNNDRYVDLAVANYGTDNFVIFFGNKNYTFANQITIPTGHGSRPHSTTVGSFTNDVNLDTAVANYGSNEIVVILNNGNGTFANRVNYSTGSASPYSIGDGDFNQGN</sequence>
<protein>
    <recommendedName>
        <fullName evidence="1">C2 domain-containing protein</fullName>
    </recommendedName>
</protein>
<evidence type="ECO:0000259" key="1">
    <source>
        <dbReference type="PROSITE" id="PS50004"/>
    </source>
</evidence>
<dbReference type="InterPro" id="IPR000008">
    <property type="entry name" value="C2_dom"/>
</dbReference>
<dbReference type="EMBL" id="CAJOBP010005584">
    <property type="protein sequence ID" value="CAF4473148.1"/>
    <property type="molecule type" value="Genomic_DNA"/>
</dbReference>
<dbReference type="Gene3D" id="2.60.40.150">
    <property type="entry name" value="C2 domain"/>
    <property type="match status" value="1"/>
</dbReference>
<dbReference type="EMBL" id="CAJOBR010004261">
    <property type="protein sequence ID" value="CAF4774344.1"/>
    <property type="molecule type" value="Genomic_DNA"/>
</dbReference>
<dbReference type="Proteomes" id="UP000663848">
    <property type="component" value="Unassembled WGS sequence"/>
</dbReference>
<dbReference type="PANTHER" id="PTHR46580:SF4">
    <property type="entry name" value="ATP_GTP-BINDING PROTEIN"/>
    <property type="match status" value="1"/>
</dbReference>
<dbReference type="SUPFAM" id="SSF69318">
    <property type="entry name" value="Integrin alpha N-terminal domain"/>
    <property type="match status" value="1"/>
</dbReference>
<dbReference type="Pfam" id="PF00168">
    <property type="entry name" value="C2"/>
    <property type="match status" value="1"/>
</dbReference>
<reference evidence="2" key="1">
    <citation type="submission" date="2021-02" db="EMBL/GenBank/DDBJ databases">
        <authorList>
            <person name="Nowell W R."/>
        </authorList>
    </citation>
    <scope>NUCLEOTIDE SEQUENCE</scope>
</reference>
<proteinExistence type="predicted"/>
<evidence type="ECO:0000313" key="2">
    <source>
        <dbReference type="EMBL" id="CAF4473148.1"/>
    </source>
</evidence>
<gene>
    <name evidence="3" type="ORF">QYT958_LOCUS22348</name>
    <name evidence="2" type="ORF">UJA718_LOCUS24339</name>
</gene>
<name>A0A820TXZ7_9BILA</name>
<dbReference type="SUPFAM" id="SSF49562">
    <property type="entry name" value="C2 domain (Calcium/lipid-binding domain, CaLB)"/>
    <property type="match status" value="1"/>
</dbReference>
<organism evidence="2 4">
    <name type="scientific">Rotaria socialis</name>
    <dbReference type="NCBI Taxonomy" id="392032"/>
    <lineage>
        <taxon>Eukaryota</taxon>
        <taxon>Metazoa</taxon>
        <taxon>Spiralia</taxon>
        <taxon>Gnathifera</taxon>
        <taxon>Rotifera</taxon>
        <taxon>Eurotatoria</taxon>
        <taxon>Bdelloidea</taxon>
        <taxon>Philodinida</taxon>
        <taxon>Philodinidae</taxon>
        <taxon>Rotaria</taxon>
    </lineage>
</organism>
<dbReference type="PANTHER" id="PTHR46580">
    <property type="entry name" value="SENSOR KINASE-RELATED"/>
    <property type="match status" value="1"/>
</dbReference>